<dbReference type="EMBL" id="KL142387">
    <property type="protein sequence ID" value="KDR72893.1"/>
    <property type="molecule type" value="Genomic_DNA"/>
</dbReference>
<dbReference type="AlphaFoldDB" id="A0A067T1K1"/>
<keyword evidence="6" id="KW-1185">Reference proteome</keyword>
<evidence type="ECO:0000256" key="2">
    <source>
        <dbReference type="ARBA" id="ARBA00023242"/>
    </source>
</evidence>
<accession>A0A067T1K1</accession>
<evidence type="ECO:0000256" key="1">
    <source>
        <dbReference type="ARBA" id="ARBA00022723"/>
    </source>
</evidence>
<dbReference type="PANTHER" id="PTHR47783:SF1">
    <property type="entry name" value="ZN(II)2CYS6 TRANSCRIPTION FACTOR (EUROFUNG)"/>
    <property type="match status" value="1"/>
</dbReference>
<feature type="compositionally biased region" description="Basic and acidic residues" evidence="3">
    <location>
        <begin position="21"/>
        <end position="34"/>
    </location>
</feature>
<dbReference type="SMART" id="SM00066">
    <property type="entry name" value="GAL4"/>
    <property type="match status" value="1"/>
</dbReference>
<dbReference type="Pfam" id="PF00172">
    <property type="entry name" value="Zn_clus"/>
    <property type="match status" value="1"/>
</dbReference>
<dbReference type="OrthoDB" id="2428527at2759"/>
<evidence type="ECO:0000313" key="6">
    <source>
        <dbReference type="Proteomes" id="UP000027222"/>
    </source>
</evidence>
<evidence type="ECO:0000256" key="3">
    <source>
        <dbReference type="SAM" id="MobiDB-lite"/>
    </source>
</evidence>
<feature type="region of interest" description="Disordered" evidence="3">
    <location>
        <begin position="1"/>
        <end position="35"/>
    </location>
</feature>
<evidence type="ECO:0000313" key="5">
    <source>
        <dbReference type="EMBL" id="KDR72893.1"/>
    </source>
</evidence>
<dbReference type="PANTHER" id="PTHR47783">
    <property type="entry name" value="ZN(II)2CYS6 TRANSCRIPTION FACTOR (EUROFUNG)-RELATED"/>
    <property type="match status" value="1"/>
</dbReference>
<feature type="compositionally biased region" description="Basic and acidic residues" evidence="3">
    <location>
        <begin position="78"/>
        <end position="90"/>
    </location>
</feature>
<proteinExistence type="predicted"/>
<name>A0A067T1K1_GALM3</name>
<dbReference type="SMART" id="SM00906">
    <property type="entry name" value="Fungal_trans"/>
    <property type="match status" value="1"/>
</dbReference>
<dbReference type="InterPro" id="IPR036864">
    <property type="entry name" value="Zn2-C6_fun-type_DNA-bd_sf"/>
</dbReference>
<dbReference type="STRING" id="685588.A0A067T1K1"/>
<dbReference type="HOGENOM" id="CLU_007073_1_0_1"/>
<dbReference type="PROSITE" id="PS00463">
    <property type="entry name" value="ZN2_CY6_FUNGAL_1"/>
    <property type="match status" value="1"/>
</dbReference>
<evidence type="ECO:0000259" key="4">
    <source>
        <dbReference type="PROSITE" id="PS00463"/>
    </source>
</evidence>
<dbReference type="Gene3D" id="4.10.240.10">
    <property type="entry name" value="Zn(2)-C6 fungal-type DNA-binding domain"/>
    <property type="match status" value="1"/>
</dbReference>
<dbReference type="GO" id="GO:0006351">
    <property type="term" value="P:DNA-templated transcription"/>
    <property type="evidence" value="ECO:0007669"/>
    <property type="project" value="InterPro"/>
</dbReference>
<dbReference type="CDD" id="cd00067">
    <property type="entry name" value="GAL4"/>
    <property type="match status" value="1"/>
</dbReference>
<dbReference type="InterPro" id="IPR001138">
    <property type="entry name" value="Zn2Cys6_DnaBD"/>
</dbReference>
<gene>
    <name evidence="5" type="ORF">GALMADRAFT_252220</name>
</gene>
<dbReference type="GO" id="GO:0003677">
    <property type="term" value="F:DNA binding"/>
    <property type="evidence" value="ECO:0007669"/>
    <property type="project" value="InterPro"/>
</dbReference>
<keyword evidence="2" id="KW-0539">Nucleus</keyword>
<dbReference type="Pfam" id="PF04082">
    <property type="entry name" value="Fungal_trans"/>
    <property type="match status" value="1"/>
</dbReference>
<dbReference type="GO" id="GO:0000981">
    <property type="term" value="F:DNA-binding transcription factor activity, RNA polymerase II-specific"/>
    <property type="evidence" value="ECO:0007669"/>
    <property type="project" value="InterPro"/>
</dbReference>
<sequence>MSFESPPAHENSASAPPATNEPHKRSAEPNERRVPLACHRCRAKRARCSGDKPVCTSCAKAKEECIWPSGRKRKRTRKEMEEDERREKEAALGFGHSSSVTNEVHQAAPNPFGQWNFPTPFHTSPQMLAFHPEAPQTSHWQSTNQPNQNHQAAAAQELQAHSPNLWQVQRDGNSPLFRAIESQVAFIDGDPALQEDLELFYYRFSGSTAIRPGINKISLKLQPRAHVPVSDMSSPLPSSETPSVVDQPEYQFDDAGFPHPSIYGPLFHIFFSTLSGHFPSISRRRMDERLETGTMSAFLLNCICAISARFHPASSQSPMKASAPFITKAQELIIPLLHLPTTDCVTGLLLLAWANYGQNSESGLWQYSGMAIRMALDLGLHEISEIYESSAHVVRTRLLFWSLFITDRVVAFSAGRPPTILEEIIDIPLPMDVDFVPDPAQSSFSTNDISEMPQPTPFTHIVRLMVLCGRIANVLNGRRGRPSTLVGPSEPNTELLNALQTQLVQFYSQLPEPMKWSVDAFKHQEARNHGGSFLTLHLWANSVLALVYHPQLLSNPSGTETPLSGNMDRSSKLSLSSSRIITECLVFADLYASRSYLASPFAVQPIFVACLAFISEMRSNELLQVREKAQTVDVLLTSLARQNVGVLTKALQRMEHYWAGVGYVLEILEQKAAGLGLLPNGPISTTKTFISLPDKGLLRRFITKDPNTAPPTDTSLRMSMAKESTSCSLDELFNAYSIEGFFVQPAGSFEVEGLTPSGYRSSGSGNSM</sequence>
<keyword evidence="1" id="KW-0479">Metal-binding</keyword>
<dbReference type="GO" id="GO:0008270">
    <property type="term" value="F:zinc ion binding"/>
    <property type="evidence" value="ECO:0007669"/>
    <property type="project" value="InterPro"/>
</dbReference>
<dbReference type="InterPro" id="IPR007219">
    <property type="entry name" value="XnlR_reg_dom"/>
</dbReference>
<organism evidence="5 6">
    <name type="scientific">Galerina marginata (strain CBS 339.88)</name>
    <dbReference type="NCBI Taxonomy" id="685588"/>
    <lineage>
        <taxon>Eukaryota</taxon>
        <taxon>Fungi</taxon>
        <taxon>Dikarya</taxon>
        <taxon>Basidiomycota</taxon>
        <taxon>Agaricomycotina</taxon>
        <taxon>Agaricomycetes</taxon>
        <taxon>Agaricomycetidae</taxon>
        <taxon>Agaricales</taxon>
        <taxon>Agaricineae</taxon>
        <taxon>Strophariaceae</taxon>
        <taxon>Galerina</taxon>
    </lineage>
</organism>
<protein>
    <recommendedName>
        <fullName evidence="4">Zn(2)-C6 fungal-type domain-containing protein</fullName>
    </recommendedName>
</protein>
<feature type="domain" description="Zn(2)-C6 fungal-type" evidence="4">
    <location>
        <begin position="37"/>
        <end position="65"/>
    </location>
</feature>
<dbReference type="Proteomes" id="UP000027222">
    <property type="component" value="Unassembled WGS sequence"/>
</dbReference>
<dbReference type="CDD" id="cd12148">
    <property type="entry name" value="fungal_TF_MHR"/>
    <property type="match status" value="1"/>
</dbReference>
<reference evidence="6" key="1">
    <citation type="journal article" date="2014" name="Proc. Natl. Acad. Sci. U.S.A.">
        <title>Extensive sampling of basidiomycete genomes demonstrates inadequacy of the white-rot/brown-rot paradigm for wood decay fungi.</title>
        <authorList>
            <person name="Riley R."/>
            <person name="Salamov A.A."/>
            <person name="Brown D.W."/>
            <person name="Nagy L.G."/>
            <person name="Floudas D."/>
            <person name="Held B.W."/>
            <person name="Levasseur A."/>
            <person name="Lombard V."/>
            <person name="Morin E."/>
            <person name="Otillar R."/>
            <person name="Lindquist E.A."/>
            <person name="Sun H."/>
            <person name="LaButti K.M."/>
            <person name="Schmutz J."/>
            <person name="Jabbour D."/>
            <person name="Luo H."/>
            <person name="Baker S.E."/>
            <person name="Pisabarro A.G."/>
            <person name="Walton J.D."/>
            <person name="Blanchette R.A."/>
            <person name="Henrissat B."/>
            <person name="Martin F."/>
            <person name="Cullen D."/>
            <person name="Hibbett D.S."/>
            <person name="Grigoriev I.V."/>
        </authorList>
    </citation>
    <scope>NUCLEOTIDE SEQUENCE [LARGE SCALE GENOMIC DNA]</scope>
    <source>
        <strain evidence="6">CBS 339.88</strain>
    </source>
</reference>
<dbReference type="SUPFAM" id="SSF57701">
    <property type="entry name" value="Zn2/Cys6 DNA-binding domain"/>
    <property type="match status" value="1"/>
</dbReference>
<feature type="region of interest" description="Disordered" evidence="3">
    <location>
        <begin position="72"/>
        <end position="91"/>
    </location>
</feature>